<keyword evidence="7" id="KW-1185">Reference proteome</keyword>
<dbReference type="FunFam" id="3.40.50.720:FF:000356">
    <property type="entry name" value="Lambda-crystallin homolog"/>
    <property type="match status" value="1"/>
</dbReference>
<proteinExistence type="evidence at protein level"/>
<dbReference type="VGNC" id="VGNC:87023">
    <property type="gene designation" value="CRYL1"/>
</dbReference>
<dbReference type="GeneTree" id="ENSGT00390000007182"/>
<reference evidence="6" key="4">
    <citation type="submission" date="2025-09" db="UniProtKB">
        <authorList>
            <consortium name="Ensembl"/>
        </authorList>
    </citation>
    <scope>IDENTIFICATION</scope>
</reference>
<dbReference type="SUPFAM" id="SSF51735">
    <property type="entry name" value="NAD(P)-binding Rossmann-fold domains"/>
    <property type="match status" value="1"/>
</dbReference>
<dbReference type="Gene3D" id="1.10.1040.10">
    <property type="entry name" value="N-(1-d-carboxylethyl)-l-norvaline Dehydrogenase, domain 2"/>
    <property type="match status" value="1"/>
</dbReference>
<feature type="region of interest" description="Disordered" evidence="3">
    <location>
        <begin position="312"/>
        <end position="334"/>
    </location>
</feature>
<feature type="domain" description="3-hydroxyacyl-CoA dehydrogenase C-terminal" evidence="4">
    <location>
        <begin position="170"/>
        <end position="224"/>
    </location>
</feature>
<dbReference type="InterPro" id="IPR008927">
    <property type="entry name" value="6-PGluconate_DH-like_C_sf"/>
</dbReference>
<reference evidence="6" key="2">
    <citation type="journal article" date="2020" name="Gigascience">
        <title>An improved pig reference genome sequence to enable pig genetics and genomics research.</title>
        <authorList>
            <person name="Warr A."/>
            <person name="Affara N."/>
            <person name="Aken B."/>
            <person name="Beiki H."/>
            <person name="Bickhart D.M."/>
            <person name="Billis K."/>
            <person name="Chow W."/>
            <person name="Eory L."/>
            <person name="Finlayson H.A."/>
            <person name="Flicek P."/>
            <person name="Giron C.G."/>
            <person name="Griffin D.K."/>
            <person name="Hall R."/>
            <person name="Hannum G."/>
            <person name="Hourlier T."/>
            <person name="Howe K."/>
            <person name="Hume D.A."/>
            <person name="Izuogu O."/>
            <person name="Kim K."/>
            <person name="Koren S."/>
            <person name="Liu H."/>
            <person name="Manchanda N."/>
            <person name="Martin F.J."/>
            <person name="Nonneman D.J."/>
            <person name="O'Connor R.E."/>
            <person name="Phillippy A.M."/>
            <person name="Rohrer G.A."/>
            <person name="Rosen B.D."/>
            <person name="Rund L.A."/>
            <person name="Sargent C.A."/>
            <person name="Schook L.B."/>
            <person name="Schroeder S.G."/>
            <person name="Schwartz A.S."/>
            <person name="Skinner B.M."/>
            <person name="Talbot R."/>
            <person name="Tseng E."/>
            <person name="Tuggle C.K."/>
            <person name="Watson M."/>
            <person name="Smith T.P.L."/>
            <person name="Archibald A.L."/>
        </authorList>
    </citation>
    <scope>NUCLEOTIDE SEQUENCE [LARGE SCALE GENOMIC DNA]</scope>
    <source>
        <strain evidence="6">Duroc</strain>
    </source>
</reference>
<dbReference type="Gene3D" id="3.40.50.720">
    <property type="entry name" value="NAD(P)-binding Rossmann-like Domain"/>
    <property type="match status" value="1"/>
</dbReference>
<dbReference type="AlphaFoldDB" id="A0A287BBM5"/>
<evidence type="ECO:0000256" key="2">
    <source>
        <dbReference type="ARBA" id="ARBA00023002"/>
    </source>
</evidence>
<feature type="domain" description="3-hydroxyacyl-CoA dehydrogenase NAD binding" evidence="5">
    <location>
        <begin position="2"/>
        <end position="167"/>
    </location>
</feature>
<dbReference type="SUPFAM" id="SSF48179">
    <property type="entry name" value="6-phosphogluconate dehydrogenase C-terminal domain-like"/>
    <property type="match status" value="1"/>
</dbReference>
<dbReference type="PANTHER" id="PTHR48075">
    <property type="entry name" value="3-HYDROXYACYL-COA DEHYDROGENASE FAMILY PROTEIN"/>
    <property type="match status" value="1"/>
</dbReference>
<dbReference type="InterPro" id="IPR006108">
    <property type="entry name" value="3HC_DH_C"/>
</dbReference>
<evidence type="ECO:0007829" key="9">
    <source>
        <dbReference type="PeptideAtlas" id="A0A287BBM5"/>
    </source>
</evidence>
<evidence type="ECO:0000313" key="8">
    <source>
        <dbReference type="VGNC" id="VGNC:87023"/>
    </source>
</evidence>
<evidence type="ECO:0000259" key="4">
    <source>
        <dbReference type="Pfam" id="PF00725"/>
    </source>
</evidence>
<reference evidence="7" key="1">
    <citation type="submission" date="2009-11" db="EMBL/GenBank/DDBJ databases">
        <authorList>
            <consortium name="Porcine genome sequencing project"/>
        </authorList>
    </citation>
    <scope>NUCLEOTIDE SEQUENCE [LARGE SCALE GENOMIC DNA]</scope>
    <source>
        <strain evidence="7">Duroc</strain>
    </source>
</reference>
<dbReference type="GO" id="GO:0070403">
    <property type="term" value="F:NAD+ binding"/>
    <property type="evidence" value="ECO:0007669"/>
    <property type="project" value="InterPro"/>
</dbReference>
<dbReference type="Ensembl" id="ENSSSCT00000051243.3">
    <property type="protein sequence ID" value="ENSSSCP00000053513.3"/>
    <property type="gene ID" value="ENSSSCG00000009268.4"/>
</dbReference>
<dbReference type="Pfam" id="PF02737">
    <property type="entry name" value="3HCDH_N"/>
    <property type="match status" value="1"/>
</dbReference>
<evidence type="ECO:0000313" key="7">
    <source>
        <dbReference type="Proteomes" id="UP000008227"/>
    </source>
</evidence>
<sequence length="334" mass="36096">MLFASGGFRVKLYDIEQQQVTGALDTIRKEMKLLEQSGALKGSLGAEEQLALISGCSDLREAVEGTVHIQECVPENLELKQQLFAQLDQIVDGNVVLSSSSSCLLPSKLFAGLVHVRQCLVAHPVNPPYHVPLVELVPHPETAPATMDRTYALMRQIGQSPVRILKEVDGFALNRLQYALIGEAWRLVEAGIVSPGDLDLVMSDGLGLRYAFIGPLETMHLNAEGGHRGHEGLQGCLAFSPPAAPESCAPPFQTHAIAPRAPEATGPWLAESDTLLPWRARRWKAGPPPLLTVSHTWGCHSRTWVGGLLSPCLPPPPPPPGKREGKSSGFTVDF</sequence>
<dbReference type="PANTHER" id="PTHR48075:SF1">
    <property type="entry name" value="LAMBDA-CRYSTALLIN HOMOLOG"/>
    <property type="match status" value="1"/>
</dbReference>
<dbReference type="Bgee" id="ENSSSCG00000009268">
    <property type="expression patterns" value="Expressed in adult mammalian kidney and 43 other cell types or tissues"/>
</dbReference>
<dbReference type="Proteomes" id="UP000008227">
    <property type="component" value="Chromosome 11"/>
</dbReference>
<dbReference type="GO" id="GO:0006631">
    <property type="term" value="P:fatty acid metabolic process"/>
    <property type="evidence" value="ECO:0007669"/>
    <property type="project" value="InterPro"/>
</dbReference>
<evidence type="ECO:0000313" key="6">
    <source>
        <dbReference type="Ensembl" id="ENSSSCP00000053513.3"/>
    </source>
</evidence>
<evidence type="ECO:0000259" key="5">
    <source>
        <dbReference type="Pfam" id="PF02737"/>
    </source>
</evidence>
<keyword evidence="2" id="KW-0560">Oxidoreductase</keyword>
<dbReference type="InterPro" id="IPR013328">
    <property type="entry name" value="6PGD_dom2"/>
</dbReference>
<dbReference type="ExpressionAtlas" id="A0A287BBM5">
    <property type="expression patterns" value="baseline and differential"/>
</dbReference>
<keyword evidence="9" id="KW-1267">Proteomics identification</keyword>
<dbReference type="GO" id="GO:0016616">
    <property type="term" value="F:oxidoreductase activity, acting on the CH-OH group of donors, NAD or NADP as acceptor"/>
    <property type="evidence" value="ECO:0007669"/>
    <property type="project" value="InterPro"/>
</dbReference>
<dbReference type="InterPro" id="IPR006180">
    <property type="entry name" value="3-OHacyl-CoA_DH_CS"/>
</dbReference>
<protein>
    <submittedName>
        <fullName evidence="6">Crystallin lambda 1</fullName>
    </submittedName>
</protein>
<accession>A0A287BBM5</accession>
<dbReference type="InterPro" id="IPR036291">
    <property type="entry name" value="NAD(P)-bd_dom_sf"/>
</dbReference>
<dbReference type="Pfam" id="PF00725">
    <property type="entry name" value="3HCDH"/>
    <property type="match status" value="1"/>
</dbReference>
<name>A0A287BBM5_PIG</name>
<reference evidence="6" key="3">
    <citation type="submission" date="2025-08" db="UniProtKB">
        <authorList>
            <consortium name="Ensembl"/>
        </authorList>
    </citation>
    <scope>IDENTIFICATION</scope>
</reference>
<dbReference type="InterPro" id="IPR006176">
    <property type="entry name" value="3-OHacyl-CoA_DH_NAD-bd"/>
</dbReference>
<evidence type="ECO:0000256" key="3">
    <source>
        <dbReference type="SAM" id="MobiDB-lite"/>
    </source>
</evidence>
<dbReference type="PROSITE" id="PS00067">
    <property type="entry name" value="3HCDH"/>
    <property type="match status" value="1"/>
</dbReference>
<evidence type="ECO:0000256" key="1">
    <source>
        <dbReference type="ARBA" id="ARBA00009463"/>
    </source>
</evidence>
<organism evidence="6 7">
    <name type="scientific">Sus scrofa</name>
    <name type="common">Pig</name>
    <dbReference type="NCBI Taxonomy" id="9823"/>
    <lineage>
        <taxon>Eukaryota</taxon>
        <taxon>Metazoa</taxon>
        <taxon>Chordata</taxon>
        <taxon>Craniata</taxon>
        <taxon>Vertebrata</taxon>
        <taxon>Euteleostomi</taxon>
        <taxon>Mammalia</taxon>
        <taxon>Eutheria</taxon>
        <taxon>Laurasiatheria</taxon>
        <taxon>Artiodactyla</taxon>
        <taxon>Suina</taxon>
        <taxon>Suidae</taxon>
        <taxon>Sus</taxon>
    </lineage>
</organism>
<comment type="similarity">
    <text evidence="1">Belongs to the 3-hydroxyacyl-CoA dehydrogenase family.</text>
</comment>
<gene>
    <name evidence="6 8" type="primary">CRYL1</name>
</gene>